<protein>
    <recommendedName>
        <fullName evidence="4">Cytotoxic translational repressor of toxin-antitoxin stability system</fullName>
    </recommendedName>
</protein>
<accession>A0A1F5UUA1</accession>
<dbReference type="Gene3D" id="3.30.2310.20">
    <property type="entry name" value="RelE-like"/>
    <property type="match status" value="1"/>
</dbReference>
<name>A0A1F5UUA1_FRAXR</name>
<evidence type="ECO:0000313" key="3">
    <source>
        <dbReference type="Proteomes" id="UP000179157"/>
    </source>
</evidence>
<dbReference type="PANTHER" id="PTHR38813:SF1">
    <property type="entry name" value="TOXIN RELE1-RELATED"/>
    <property type="match status" value="1"/>
</dbReference>
<dbReference type="Proteomes" id="UP000179157">
    <property type="component" value="Unassembled WGS sequence"/>
</dbReference>
<reference evidence="2 3" key="1">
    <citation type="journal article" date="2016" name="Nat. Commun.">
        <title>Thousands of microbial genomes shed light on interconnected biogeochemical processes in an aquifer system.</title>
        <authorList>
            <person name="Anantharaman K."/>
            <person name="Brown C.T."/>
            <person name="Hug L.A."/>
            <person name="Sharon I."/>
            <person name="Castelle C.J."/>
            <person name="Probst A.J."/>
            <person name="Thomas B.C."/>
            <person name="Singh A."/>
            <person name="Wilkins M.J."/>
            <person name="Karaoz U."/>
            <person name="Brodie E.L."/>
            <person name="Williams K.H."/>
            <person name="Hubbard S.S."/>
            <person name="Banfield J.F."/>
        </authorList>
    </citation>
    <scope>NUCLEOTIDE SEQUENCE [LARGE SCALE GENOMIC DNA]</scope>
    <source>
        <strain evidence="3">RBG_16_55_9</strain>
    </source>
</reference>
<dbReference type="InterPro" id="IPR052747">
    <property type="entry name" value="TA_system_RelE_toxin"/>
</dbReference>
<dbReference type="AlphaFoldDB" id="A0A1F5UUA1"/>
<sequence length="98" mass="11319">MAWNVSLTEFAKEKLKLVPAKRRLQTITKIQDRLSQKPLPDGKATRKLEGVKTPDGHSVYRLRSGDYRILYLILSNQQVYVLDVVPRDELEEAIERLA</sequence>
<evidence type="ECO:0000256" key="1">
    <source>
        <dbReference type="ARBA" id="ARBA00022649"/>
    </source>
</evidence>
<dbReference type="Pfam" id="PF05016">
    <property type="entry name" value="ParE_toxin"/>
    <property type="match status" value="1"/>
</dbReference>
<dbReference type="InterPro" id="IPR007712">
    <property type="entry name" value="RelE/ParE_toxin"/>
</dbReference>
<proteinExistence type="predicted"/>
<comment type="caution">
    <text evidence="2">The sequence shown here is derived from an EMBL/GenBank/DDBJ whole genome shotgun (WGS) entry which is preliminary data.</text>
</comment>
<dbReference type="InterPro" id="IPR035093">
    <property type="entry name" value="RelE/ParE_toxin_dom_sf"/>
</dbReference>
<gene>
    <name evidence="2" type="ORF">A2Z21_00950</name>
</gene>
<evidence type="ECO:0000313" key="2">
    <source>
        <dbReference type="EMBL" id="OGF54726.1"/>
    </source>
</evidence>
<keyword evidence="1" id="KW-1277">Toxin-antitoxin system</keyword>
<dbReference type="EMBL" id="MFGX01000073">
    <property type="protein sequence ID" value="OGF54726.1"/>
    <property type="molecule type" value="Genomic_DNA"/>
</dbReference>
<evidence type="ECO:0008006" key="4">
    <source>
        <dbReference type="Google" id="ProtNLM"/>
    </source>
</evidence>
<organism evidence="2 3">
    <name type="scientific">Fraserbacteria sp. (strain RBG_16_55_9)</name>
    <dbReference type="NCBI Taxonomy" id="1817864"/>
    <lineage>
        <taxon>Bacteria</taxon>
        <taxon>Candidatus Fraseribacteriota</taxon>
    </lineage>
</organism>
<dbReference type="SUPFAM" id="SSF143011">
    <property type="entry name" value="RelE-like"/>
    <property type="match status" value="1"/>
</dbReference>
<dbReference type="PANTHER" id="PTHR38813">
    <property type="match status" value="1"/>
</dbReference>